<dbReference type="PANTHER" id="PTHR14212">
    <property type="entry name" value="U4/U6-ASSOCIATED RNA SPLICING FACTOR-RELATED"/>
    <property type="match status" value="1"/>
</dbReference>
<gene>
    <name evidence="11" type="primary">LOC107572828</name>
</gene>
<organism evidence="11 12">
    <name type="scientific">Sinocyclocheilus grahami</name>
    <name type="common">Dianchi golden-line fish</name>
    <name type="synonym">Barbus grahami</name>
    <dbReference type="NCBI Taxonomy" id="75366"/>
    <lineage>
        <taxon>Eukaryota</taxon>
        <taxon>Metazoa</taxon>
        <taxon>Chordata</taxon>
        <taxon>Craniata</taxon>
        <taxon>Vertebrata</taxon>
        <taxon>Euteleostomi</taxon>
        <taxon>Actinopterygii</taxon>
        <taxon>Neopterygii</taxon>
        <taxon>Teleostei</taxon>
        <taxon>Ostariophysi</taxon>
        <taxon>Cypriniformes</taxon>
        <taxon>Cyprinidae</taxon>
        <taxon>Cyprininae</taxon>
        <taxon>Sinocyclocheilus</taxon>
    </lineage>
</organism>
<dbReference type="AlphaFoldDB" id="A0A672M4B7"/>
<keyword evidence="4" id="KW-0507">mRNA processing</keyword>
<dbReference type="PANTHER" id="PTHR14212:SF0">
    <property type="entry name" value="U4_U6 SMALL NUCLEAR RIBONUCLEOPROTEIN PRP3"/>
    <property type="match status" value="1"/>
</dbReference>
<dbReference type="Gene3D" id="1.20.1390.10">
    <property type="entry name" value="PWI domain"/>
    <property type="match status" value="1"/>
</dbReference>
<keyword evidence="6" id="KW-0508">mRNA splicing</keyword>
<evidence type="ECO:0000256" key="1">
    <source>
        <dbReference type="ARBA" id="ARBA00004123"/>
    </source>
</evidence>
<dbReference type="GO" id="GO:0046540">
    <property type="term" value="C:U4/U6 x U5 tri-snRNP complex"/>
    <property type="evidence" value="ECO:0007669"/>
    <property type="project" value="InterPro"/>
</dbReference>
<evidence type="ECO:0000256" key="6">
    <source>
        <dbReference type="ARBA" id="ARBA00023187"/>
    </source>
</evidence>
<keyword evidence="12" id="KW-1185">Reference proteome</keyword>
<dbReference type="InterPro" id="IPR013881">
    <property type="entry name" value="Pre-mRNA_splic_Prp3_dom"/>
</dbReference>
<dbReference type="InterPro" id="IPR002483">
    <property type="entry name" value="PWI_dom"/>
</dbReference>
<dbReference type="Pfam" id="PF08572">
    <property type="entry name" value="PRP3"/>
    <property type="match status" value="1"/>
</dbReference>
<dbReference type="Ensembl" id="ENSSGRT00000032168.1">
    <property type="protein sequence ID" value="ENSSGRP00000029934.1"/>
    <property type="gene ID" value="ENSSGRG00000016966.1"/>
</dbReference>
<dbReference type="SMART" id="SM00311">
    <property type="entry name" value="PWI"/>
    <property type="match status" value="1"/>
</dbReference>
<dbReference type="InterPro" id="IPR027104">
    <property type="entry name" value="Prp3"/>
</dbReference>
<comment type="function">
    <text evidence="9">Plays a role in pre-mRNA splicing as component of the U4/U6-U5 tri-snRNP complex that is involved in spliceosome assembly, and as component of the precatalytic spliceosome (spliceosome B complex).</text>
</comment>
<dbReference type="GO" id="GO:0005681">
    <property type="term" value="C:spliceosomal complex"/>
    <property type="evidence" value="ECO:0007669"/>
    <property type="project" value="UniProtKB-KW"/>
</dbReference>
<evidence type="ECO:0000256" key="5">
    <source>
        <dbReference type="ARBA" id="ARBA00022728"/>
    </source>
</evidence>
<dbReference type="SUPFAM" id="SSF101233">
    <property type="entry name" value="PWI domain"/>
    <property type="match status" value="1"/>
</dbReference>
<evidence type="ECO:0000313" key="12">
    <source>
        <dbReference type="Proteomes" id="UP000472262"/>
    </source>
</evidence>
<dbReference type="PROSITE" id="PS51025">
    <property type="entry name" value="PWI"/>
    <property type="match status" value="1"/>
</dbReference>
<keyword evidence="3" id="KW-0597">Phosphoprotein</keyword>
<proteinExistence type="predicted"/>
<evidence type="ECO:0000313" key="11">
    <source>
        <dbReference type="Ensembl" id="ENSSGRP00000029934.1"/>
    </source>
</evidence>
<keyword evidence="5" id="KW-0747">Spliceosome</keyword>
<accession>A0A672M4B7</accession>
<evidence type="ECO:0000256" key="3">
    <source>
        <dbReference type="ARBA" id="ARBA00022553"/>
    </source>
</evidence>
<name>A0A672M4B7_SINGR</name>
<dbReference type="CDD" id="cd24162">
    <property type="entry name" value="Prp3_C"/>
    <property type="match status" value="1"/>
</dbReference>
<evidence type="ECO:0000256" key="7">
    <source>
        <dbReference type="ARBA" id="ARBA00023242"/>
    </source>
</evidence>
<dbReference type="InterPro" id="IPR036483">
    <property type="entry name" value="PWI_dom_sf"/>
</dbReference>
<keyword evidence="7" id="KW-0539">Nucleus</keyword>
<evidence type="ECO:0000256" key="9">
    <source>
        <dbReference type="ARBA" id="ARBA00035603"/>
    </source>
</evidence>
<sequence>MSLPKREVDELRPWVERTVKKVLGFSEPTVVTAALHCVGKGLDKRKTTDQLRPFLDDSASSFVERLFEALEESKNRRGNKGAGEKNRKRELKVYLFSKERFDWWIKSSPRLAERNILQKKIFMNLNLPGRLIPSQTDSSAQHPILPAVGATQSIAPSQAANFMNDAIEKARKAAELQAKIQSTLAMKPGILGALGNTGPHNLVALANLHAMGIAPPKVEPREVTKPTPLILDELGRTVDASGKEVELTHRMPTLKANIRAVKREQFRQQLKEKPSDDLESTSYFDPRVAIIPAQRAKRGFRFHEQGRFEKIAQRIRTKAQLEKLQMEISQAAKKTGIQASTKLALIAPKKELGEGEIPHIEWWDSFILPSQIELFAHTNFDEVEMHGVTNLVEHPIQMAPPVDIDKPVTLGVYLTKKEQKKLRRQTRREAQKELQEKVRLGLMPPPEPKVRISNLMRVLGTEAVQDPTKVEAHVRAQMAKRQKNTNNRQQKGVKDVYYDVYFICFAFRIRNLHNPAKKFKVEANANQLYLTGTVVLHKDVNIIVVEGGPKAQKKFKRLMLNRIKWDELNSKRDEPQDSGDEGSRKNNKCTLVWEGTAKERSYGEVKFKQCPTESMAREHFKKHGTEHYWDLALSQSVLETTDD</sequence>
<dbReference type="Pfam" id="PF06544">
    <property type="entry name" value="Prp3_C"/>
    <property type="match status" value="1"/>
</dbReference>
<reference evidence="11" key="2">
    <citation type="submission" date="2025-09" db="UniProtKB">
        <authorList>
            <consortium name="Ensembl"/>
        </authorList>
    </citation>
    <scope>IDENTIFICATION</scope>
</reference>
<evidence type="ECO:0000256" key="4">
    <source>
        <dbReference type="ARBA" id="ARBA00022664"/>
    </source>
</evidence>
<dbReference type="GO" id="GO:0000398">
    <property type="term" value="P:mRNA splicing, via spliceosome"/>
    <property type="evidence" value="ECO:0007669"/>
    <property type="project" value="InterPro"/>
</dbReference>
<dbReference type="Proteomes" id="UP000472262">
    <property type="component" value="Unassembled WGS sequence"/>
</dbReference>
<reference evidence="11" key="1">
    <citation type="submission" date="2025-08" db="UniProtKB">
        <authorList>
            <consortium name="Ensembl"/>
        </authorList>
    </citation>
    <scope>IDENTIFICATION</scope>
</reference>
<dbReference type="FunFam" id="1.20.1390.10:FF:000003">
    <property type="entry name" value="U4/U6 small nuclear ribonucleoprotein Prp3"/>
    <property type="match status" value="1"/>
</dbReference>
<dbReference type="InterPro" id="IPR010541">
    <property type="entry name" value="Prp3_C"/>
</dbReference>
<dbReference type="OMA" id="QAMQPKF"/>
<evidence type="ECO:0000256" key="8">
    <source>
        <dbReference type="ARBA" id="ARBA00032955"/>
    </source>
</evidence>
<feature type="domain" description="PWI" evidence="10">
    <location>
        <begin position="1"/>
        <end position="87"/>
    </location>
</feature>
<dbReference type="Pfam" id="PF01480">
    <property type="entry name" value="PWI"/>
    <property type="match status" value="1"/>
</dbReference>
<dbReference type="InParanoid" id="A0A672M4B7"/>
<protein>
    <recommendedName>
        <fullName evidence="2">U4/U6 small nuclear ribonucleoprotein Prp3</fullName>
    </recommendedName>
    <alternativeName>
        <fullName evidence="8">Pre-mRNA-splicing factor 3</fullName>
    </alternativeName>
</protein>
<evidence type="ECO:0000259" key="10">
    <source>
        <dbReference type="PROSITE" id="PS51025"/>
    </source>
</evidence>
<evidence type="ECO:0000256" key="2">
    <source>
        <dbReference type="ARBA" id="ARBA00016514"/>
    </source>
</evidence>
<comment type="subcellular location">
    <subcellularLocation>
        <location evidence="1">Nucleus</location>
    </subcellularLocation>
</comment>